<gene>
    <name evidence="2" type="ORF">chiPu_0031699</name>
</gene>
<feature type="region of interest" description="Disordered" evidence="1">
    <location>
        <begin position="1"/>
        <end position="56"/>
    </location>
</feature>
<reference evidence="2 3" key="1">
    <citation type="journal article" date="2018" name="Nat. Ecol. Evol.">
        <title>Shark genomes provide insights into elasmobranch evolution and the origin of vertebrates.</title>
        <authorList>
            <person name="Hara Y"/>
            <person name="Yamaguchi K"/>
            <person name="Onimaru K"/>
            <person name="Kadota M"/>
            <person name="Koyanagi M"/>
            <person name="Keeley SD"/>
            <person name="Tatsumi K"/>
            <person name="Tanaka K"/>
            <person name="Motone F"/>
            <person name="Kageyama Y"/>
            <person name="Nozu R"/>
            <person name="Adachi N"/>
            <person name="Nishimura O"/>
            <person name="Nakagawa R"/>
            <person name="Tanegashima C"/>
            <person name="Kiyatake I"/>
            <person name="Matsumoto R"/>
            <person name="Murakumo K"/>
            <person name="Nishida K"/>
            <person name="Terakita A"/>
            <person name="Kuratani S"/>
            <person name="Sato K"/>
            <person name="Hyodo S Kuraku.S."/>
        </authorList>
    </citation>
    <scope>NUCLEOTIDE SEQUENCE [LARGE SCALE GENOMIC DNA]</scope>
</reference>
<evidence type="ECO:0000256" key="1">
    <source>
        <dbReference type="SAM" id="MobiDB-lite"/>
    </source>
</evidence>
<dbReference type="AlphaFoldDB" id="A0A401TXF4"/>
<dbReference type="EMBL" id="BEZZ01216428">
    <property type="protein sequence ID" value="GCC47319.1"/>
    <property type="molecule type" value="Genomic_DNA"/>
</dbReference>
<evidence type="ECO:0000313" key="3">
    <source>
        <dbReference type="Proteomes" id="UP000287033"/>
    </source>
</evidence>
<dbReference type="Proteomes" id="UP000287033">
    <property type="component" value="Unassembled WGS sequence"/>
</dbReference>
<accession>A0A401TXF4</accession>
<name>A0A401TXF4_CHIPU</name>
<protein>
    <submittedName>
        <fullName evidence="2">Uncharacterized protein</fullName>
    </submittedName>
</protein>
<keyword evidence="3" id="KW-1185">Reference proteome</keyword>
<sequence length="74" mass="8190">AEDTEHPGSGAGRLPGNHRHFRHPRPGHPTPTRQRSGPRVSPARTDRRAGGRGVGPVVMATMELSDSRTWEYQR</sequence>
<organism evidence="2 3">
    <name type="scientific">Chiloscyllium punctatum</name>
    <name type="common">Brownbanded bambooshark</name>
    <name type="synonym">Hemiscyllium punctatum</name>
    <dbReference type="NCBI Taxonomy" id="137246"/>
    <lineage>
        <taxon>Eukaryota</taxon>
        <taxon>Metazoa</taxon>
        <taxon>Chordata</taxon>
        <taxon>Craniata</taxon>
        <taxon>Vertebrata</taxon>
        <taxon>Chondrichthyes</taxon>
        <taxon>Elasmobranchii</taxon>
        <taxon>Galeomorphii</taxon>
        <taxon>Galeoidea</taxon>
        <taxon>Orectolobiformes</taxon>
        <taxon>Hemiscylliidae</taxon>
        <taxon>Chiloscyllium</taxon>
    </lineage>
</organism>
<evidence type="ECO:0000313" key="2">
    <source>
        <dbReference type="EMBL" id="GCC47319.1"/>
    </source>
</evidence>
<feature type="non-terminal residue" evidence="2">
    <location>
        <position position="1"/>
    </location>
</feature>
<feature type="compositionally biased region" description="Basic residues" evidence="1">
    <location>
        <begin position="16"/>
        <end position="26"/>
    </location>
</feature>
<proteinExistence type="predicted"/>
<comment type="caution">
    <text evidence="2">The sequence shown here is derived from an EMBL/GenBank/DDBJ whole genome shotgun (WGS) entry which is preliminary data.</text>
</comment>